<name>A0A0E9W1F0_ANGAN</name>
<dbReference type="AlphaFoldDB" id="A0A0E9W1F0"/>
<proteinExistence type="predicted"/>
<evidence type="ECO:0000313" key="1">
    <source>
        <dbReference type="EMBL" id="JAH84197.1"/>
    </source>
</evidence>
<accession>A0A0E9W1F0</accession>
<reference evidence="1" key="2">
    <citation type="journal article" date="2015" name="Fish Shellfish Immunol.">
        <title>Early steps in the European eel (Anguilla anguilla)-Vibrio vulnificus interaction in the gills: Role of the RtxA13 toxin.</title>
        <authorList>
            <person name="Callol A."/>
            <person name="Pajuelo D."/>
            <person name="Ebbesson L."/>
            <person name="Teles M."/>
            <person name="MacKenzie S."/>
            <person name="Amaro C."/>
        </authorList>
    </citation>
    <scope>NUCLEOTIDE SEQUENCE</scope>
</reference>
<reference evidence="1" key="1">
    <citation type="submission" date="2014-11" db="EMBL/GenBank/DDBJ databases">
        <authorList>
            <person name="Amaro Gonzalez C."/>
        </authorList>
    </citation>
    <scope>NUCLEOTIDE SEQUENCE</scope>
</reference>
<sequence>MWCRVEGYGKEQRDVVKSRGMW</sequence>
<organism evidence="1">
    <name type="scientific">Anguilla anguilla</name>
    <name type="common">European freshwater eel</name>
    <name type="synonym">Muraena anguilla</name>
    <dbReference type="NCBI Taxonomy" id="7936"/>
    <lineage>
        <taxon>Eukaryota</taxon>
        <taxon>Metazoa</taxon>
        <taxon>Chordata</taxon>
        <taxon>Craniata</taxon>
        <taxon>Vertebrata</taxon>
        <taxon>Euteleostomi</taxon>
        <taxon>Actinopterygii</taxon>
        <taxon>Neopterygii</taxon>
        <taxon>Teleostei</taxon>
        <taxon>Anguilliformes</taxon>
        <taxon>Anguillidae</taxon>
        <taxon>Anguilla</taxon>
    </lineage>
</organism>
<protein>
    <submittedName>
        <fullName evidence="1">Uncharacterized protein</fullName>
    </submittedName>
</protein>
<dbReference type="EMBL" id="GBXM01024380">
    <property type="protein sequence ID" value="JAH84197.1"/>
    <property type="molecule type" value="Transcribed_RNA"/>
</dbReference>